<keyword evidence="3" id="KW-1185">Reference proteome</keyword>
<dbReference type="NCBIfam" id="TIGR03086">
    <property type="entry name" value="TIGR03086 family metal-binding protein"/>
    <property type="match status" value="1"/>
</dbReference>
<dbReference type="InterPro" id="IPR034660">
    <property type="entry name" value="DinB/YfiT-like"/>
</dbReference>
<dbReference type="Pfam" id="PF11716">
    <property type="entry name" value="MDMPI_N"/>
    <property type="match status" value="1"/>
</dbReference>
<dbReference type="Proteomes" id="UP001206206">
    <property type="component" value="Unassembled WGS sequence"/>
</dbReference>
<dbReference type="Gene3D" id="1.20.120.450">
    <property type="entry name" value="dinb family like domain"/>
    <property type="match status" value="1"/>
</dbReference>
<comment type="caution">
    <text evidence="2">The sequence shown here is derived from an EMBL/GenBank/DDBJ whole genome shotgun (WGS) entry which is preliminary data.</text>
</comment>
<dbReference type="InterPro" id="IPR017520">
    <property type="entry name" value="CHP03086"/>
</dbReference>
<dbReference type="EMBL" id="JANFNH010000001">
    <property type="protein sequence ID" value="MCQ4040809.1"/>
    <property type="molecule type" value="Genomic_DNA"/>
</dbReference>
<sequence>MDPRPLFLRSLDQLEKVAATIPPQALTRPTPCAEFDLRGLLGHLVGAVHRIAYVGEGGRALDVYAQVGFVADDDWPAAVARARARAAAAWADDAVLDRTAEMPWGTVPGRAALSVYVMEVAAHTWDVTQALDAPAQLDPAIAEFALDTAHRALPADRRGPEVPFGPVHQAPPDADHYTRLAAWLGREVSTR</sequence>
<protein>
    <submittedName>
        <fullName evidence="2">TIGR03086 family metal-binding protein</fullName>
    </submittedName>
</protein>
<organism evidence="2 3">
    <name type="scientific">Streptantibioticus rubrisoli</name>
    <dbReference type="NCBI Taxonomy" id="1387313"/>
    <lineage>
        <taxon>Bacteria</taxon>
        <taxon>Bacillati</taxon>
        <taxon>Actinomycetota</taxon>
        <taxon>Actinomycetes</taxon>
        <taxon>Kitasatosporales</taxon>
        <taxon>Streptomycetaceae</taxon>
        <taxon>Streptantibioticus</taxon>
    </lineage>
</organism>
<dbReference type="RefSeq" id="WP_255924745.1">
    <property type="nucleotide sequence ID" value="NZ_JANFNH010000001.1"/>
</dbReference>
<dbReference type="SUPFAM" id="SSF109854">
    <property type="entry name" value="DinB/YfiT-like putative metalloenzymes"/>
    <property type="match status" value="1"/>
</dbReference>
<reference evidence="2 3" key="1">
    <citation type="submission" date="2022-06" db="EMBL/GenBank/DDBJ databases">
        <title>Draft genome sequence of type strain Streptomyces rubrisoli DSM 42083.</title>
        <authorList>
            <person name="Duangmal K."/>
            <person name="Klaysubun C."/>
        </authorList>
    </citation>
    <scope>NUCLEOTIDE SEQUENCE [LARGE SCALE GENOMIC DNA]</scope>
    <source>
        <strain evidence="2 3">DSM 42083</strain>
    </source>
</reference>
<name>A0ABT1P621_9ACTN</name>
<evidence type="ECO:0000259" key="1">
    <source>
        <dbReference type="Pfam" id="PF11716"/>
    </source>
</evidence>
<dbReference type="InterPro" id="IPR024344">
    <property type="entry name" value="MDMPI_metal-binding"/>
</dbReference>
<evidence type="ECO:0000313" key="2">
    <source>
        <dbReference type="EMBL" id="MCQ4040809.1"/>
    </source>
</evidence>
<proteinExistence type="predicted"/>
<feature type="domain" description="Mycothiol-dependent maleylpyruvate isomerase metal-binding" evidence="1">
    <location>
        <begin position="9"/>
        <end position="127"/>
    </location>
</feature>
<gene>
    <name evidence="2" type="ORF">NON19_01910</name>
</gene>
<evidence type="ECO:0000313" key="3">
    <source>
        <dbReference type="Proteomes" id="UP001206206"/>
    </source>
</evidence>
<dbReference type="NCBIfam" id="TIGR03083">
    <property type="entry name" value="maleylpyruvate isomerase family mycothiol-dependent enzyme"/>
    <property type="match status" value="1"/>
</dbReference>
<accession>A0ABT1P621</accession>
<dbReference type="InterPro" id="IPR017517">
    <property type="entry name" value="Maleyloyr_isom"/>
</dbReference>